<dbReference type="PANTHER" id="PTHR48109">
    <property type="entry name" value="DIHYDROOROTATE DEHYDROGENASE (QUINONE), MITOCHONDRIAL-RELATED"/>
    <property type="match status" value="1"/>
</dbReference>
<evidence type="ECO:0000256" key="5">
    <source>
        <dbReference type="ARBA" id="ARBA00005359"/>
    </source>
</evidence>
<name>A0A926P4L0_9HYPH</name>
<evidence type="ECO:0000256" key="8">
    <source>
        <dbReference type="ARBA" id="ARBA00022630"/>
    </source>
</evidence>
<dbReference type="GO" id="GO:0005737">
    <property type="term" value="C:cytoplasm"/>
    <property type="evidence" value="ECO:0007669"/>
    <property type="project" value="InterPro"/>
</dbReference>
<evidence type="ECO:0000256" key="9">
    <source>
        <dbReference type="ARBA" id="ARBA00022643"/>
    </source>
</evidence>
<comment type="cofactor">
    <cofactor evidence="1">
        <name>FMN</name>
        <dbReference type="ChEBI" id="CHEBI:58210"/>
    </cofactor>
</comment>
<proteinExistence type="inferred from homology"/>
<evidence type="ECO:0000313" key="17">
    <source>
        <dbReference type="EMBL" id="MBD1549813.1"/>
    </source>
</evidence>
<comment type="catalytic activity">
    <reaction evidence="15">
        <text>(S)-dihydroorotate + a quinone = orotate + a quinol</text>
        <dbReference type="Rhea" id="RHEA:30187"/>
        <dbReference type="ChEBI" id="CHEBI:24646"/>
        <dbReference type="ChEBI" id="CHEBI:30839"/>
        <dbReference type="ChEBI" id="CHEBI:30864"/>
        <dbReference type="ChEBI" id="CHEBI:132124"/>
        <dbReference type="EC" id="1.3.5.2"/>
    </reaction>
</comment>
<evidence type="ECO:0000256" key="1">
    <source>
        <dbReference type="ARBA" id="ARBA00001917"/>
    </source>
</evidence>
<dbReference type="EC" id="1.3.5.2" evidence="6"/>
<protein>
    <recommendedName>
        <fullName evidence="7">Dihydroorotate dehydrogenase (quinone)</fullName>
        <ecNumber evidence="6">1.3.5.2</ecNumber>
    </recommendedName>
    <alternativeName>
        <fullName evidence="14">DHOdehase</fullName>
    </alternativeName>
    <alternativeName>
        <fullName evidence="13">Dihydroorotate oxidase</fullName>
    </alternativeName>
</protein>
<evidence type="ECO:0000259" key="16">
    <source>
        <dbReference type="Pfam" id="PF01180"/>
    </source>
</evidence>
<dbReference type="PROSITE" id="PS00911">
    <property type="entry name" value="DHODEHASE_1"/>
    <property type="match status" value="1"/>
</dbReference>
<reference evidence="17" key="1">
    <citation type="submission" date="2020-05" db="EMBL/GenBank/DDBJ databases">
        <title>Identification of trans-AT polyketide cluster in two marine bacteria, producers of a novel glutaramide-containing polyketide sesbanimide D and analogs.</title>
        <authorList>
            <person name="Kacar D."/>
            <person name="Rodriguez P."/>
            <person name="Canedo L."/>
            <person name="Gonzalez E."/>
            <person name="Galan B."/>
            <person name="De La Calle F."/>
            <person name="Garcia J.L."/>
        </authorList>
    </citation>
    <scope>NUCLEOTIDE SEQUENCE</scope>
    <source>
        <strain evidence="17">PHM038</strain>
    </source>
</reference>
<comment type="pathway">
    <text evidence="4">Pyrimidine metabolism; UMP biosynthesis via de novo pathway; orotate from (S)-dihydroorotate (quinone route): step 1/1.</text>
</comment>
<dbReference type="EMBL" id="JABFCZ010000109">
    <property type="protein sequence ID" value="MBD1549813.1"/>
    <property type="molecule type" value="Genomic_DNA"/>
</dbReference>
<evidence type="ECO:0000256" key="4">
    <source>
        <dbReference type="ARBA" id="ARBA00005161"/>
    </source>
</evidence>
<dbReference type="Pfam" id="PF01180">
    <property type="entry name" value="DHO_dh"/>
    <property type="match status" value="1"/>
</dbReference>
<dbReference type="InterPro" id="IPR005720">
    <property type="entry name" value="Dihydroorotate_DH_cat"/>
</dbReference>
<dbReference type="InterPro" id="IPR013785">
    <property type="entry name" value="Aldolase_TIM"/>
</dbReference>
<dbReference type="GO" id="GO:0005886">
    <property type="term" value="C:plasma membrane"/>
    <property type="evidence" value="ECO:0007669"/>
    <property type="project" value="TreeGrafter"/>
</dbReference>
<dbReference type="PANTHER" id="PTHR48109:SF4">
    <property type="entry name" value="DIHYDROOROTATE DEHYDROGENASE (QUINONE), MITOCHONDRIAL"/>
    <property type="match status" value="1"/>
</dbReference>
<evidence type="ECO:0000256" key="15">
    <source>
        <dbReference type="ARBA" id="ARBA00048639"/>
    </source>
</evidence>
<feature type="domain" description="Dihydroorotate dehydrogenase catalytic" evidence="16">
    <location>
        <begin position="25"/>
        <end position="140"/>
    </location>
</feature>
<evidence type="ECO:0000256" key="7">
    <source>
        <dbReference type="ARBA" id="ARBA00018366"/>
    </source>
</evidence>
<evidence type="ECO:0000313" key="18">
    <source>
        <dbReference type="Proteomes" id="UP000598467"/>
    </source>
</evidence>
<evidence type="ECO:0000256" key="2">
    <source>
        <dbReference type="ARBA" id="ARBA00003125"/>
    </source>
</evidence>
<dbReference type="InterPro" id="IPR005719">
    <property type="entry name" value="Dihydroorotate_DH_2"/>
</dbReference>
<comment type="function">
    <text evidence="2">Catalyzes the conversion of dihydroorotate to orotate with quinone as electron acceptor.</text>
</comment>
<dbReference type="GO" id="GO:0006207">
    <property type="term" value="P:'de novo' pyrimidine nucleobase biosynthetic process"/>
    <property type="evidence" value="ECO:0007669"/>
    <property type="project" value="InterPro"/>
</dbReference>
<dbReference type="CDD" id="cd04738">
    <property type="entry name" value="DHOD_2_like"/>
    <property type="match status" value="1"/>
</dbReference>
<comment type="similarity">
    <text evidence="5">Belongs to the dihydroorotate dehydrogenase family. Type 2 subfamily.</text>
</comment>
<feature type="non-terminal residue" evidence="17">
    <location>
        <position position="1"/>
    </location>
</feature>
<accession>A0A926P4L0</accession>
<sequence>LDLIGAGGRLGLNGLVCKAPAKMPVSVMGLDFPNPVGLAAGLDKNGAAIDGFAQLGFGFVEIGTVTPRPQPGNPKPRIFRLPEAEAIINRMGFNNQGVDHLLARVQAAKYKGILGINIGKNFDTPVENAVDDYLICLDKVYA</sequence>
<keyword evidence="9" id="KW-0288">FMN</keyword>
<dbReference type="GO" id="GO:0106430">
    <property type="term" value="F:dihydroorotate dehydrogenase (quinone) activity"/>
    <property type="evidence" value="ECO:0007669"/>
    <property type="project" value="UniProtKB-EC"/>
</dbReference>
<keyword evidence="8" id="KW-0285">Flavoprotein</keyword>
<evidence type="ECO:0000256" key="3">
    <source>
        <dbReference type="ARBA" id="ARBA00004370"/>
    </source>
</evidence>
<dbReference type="Gene3D" id="3.20.20.70">
    <property type="entry name" value="Aldolase class I"/>
    <property type="match status" value="1"/>
</dbReference>
<evidence type="ECO:0000256" key="12">
    <source>
        <dbReference type="ARBA" id="ARBA00023136"/>
    </source>
</evidence>
<comment type="subcellular location">
    <subcellularLocation>
        <location evidence="3">Membrane</location>
    </subcellularLocation>
</comment>
<evidence type="ECO:0000256" key="6">
    <source>
        <dbReference type="ARBA" id="ARBA00012791"/>
    </source>
</evidence>
<keyword evidence="10" id="KW-0665">Pyrimidine biosynthesis</keyword>
<dbReference type="Proteomes" id="UP000598467">
    <property type="component" value="Unassembled WGS sequence"/>
</dbReference>
<dbReference type="InterPro" id="IPR050074">
    <property type="entry name" value="DHO_dehydrogenase"/>
</dbReference>
<evidence type="ECO:0000256" key="11">
    <source>
        <dbReference type="ARBA" id="ARBA00023002"/>
    </source>
</evidence>
<feature type="non-terminal residue" evidence="17">
    <location>
        <position position="142"/>
    </location>
</feature>
<evidence type="ECO:0000256" key="14">
    <source>
        <dbReference type="ARBA" id="ARBA00032000"/>
    </source>
</evidence>
<keyword evidence="12" id="KW-0472">Membrane</keyword>
<comment type="caution">
    <text evidence="17">The sequence shown here is derived from an EMBL/GenBank/DDBJ whole genome shotgun (WGS) entry which is preliminary data.</text>
</comment>
<evidence type="ECO:0000256" key="10">
    <source>
        <dbReference type="ARBA" id="ARBA00022975"/>
    </source>
</evidence>
<dbReference type="GO" id="GO:0009220">
    <property type="term" value="P:pyrimidine ribonucleotide biosynthetic process"/>
    <property type="evidence" value="ECO:0007669"/>
    <property type="project" value="TreeGrafter"/>
</dbReference>
<gene>
    <name evidence="17" type="ORF">HK439_26545</name>
</gene>
<organism evidence="17 18">
    <name type="scientific">Roseibium aggregatum</name>
    <dbReference type="NCBI Taxonomy" id="187304"/>
    <lineage>
        <taxon>Bacteria</taxon>
        <taxon>Pseudomonadati</taxon>
        <taxon>Pseudomonadota</taxon>
        <taxon>Alphaproteobacteria</taxon>
        <taxon>Hyphomicrobiales</taxon>
        <taxon>Stappiaceae</taxon>
        <taxon>Roseibium</taxon>
    </lineage>
</organism>
<dbReference type="InterPro" id="IPR001295">
    <property type="entry name" value="Dihydroorotate_DH_CS"/>
</dbReference>
<dbReference type="AlphaFoldDB" id="A0A926P4L0"/>
<keyword evidence="11" id="KW-0560">Oxidoreductase</keyword>
<dbReference type="SUPFAM" id="SSF51395">
    <property type="entry name" value="FMN-linked oxidoreductases"/>
    <property type="match status" value="1"/>
</dbReference>
<evidence type="ECO:0000256" key="13">
    <source>
        <dbReference type="ARBA" id="ARBA00031623"/>
    </source>
</evidence>